<organism evidence="1 2">
    <name type="scientific">Daphnia magna</name>
    <dbReference type="NCBI Taxonomy" id="35525"/>
    <lineage>
        <taxon>Eukaryota</taxon>
        <taxon>Metazoa</taxon>
        <taxon>Ecdysozoa</taxon>
        <taxon>Arthropoda</taxon>
        <taxon>Crustacea</taxon>
        <taxon>Branchiopoda</taxon>
        <taxon>Diplostraca</taxon>
        <taxon>Cladocera</taxon>
        <taxon>Anomopoda</taxon>
        <taxon>Daphniidae</taxon>
        <taxon>Daphnia</taxon>
    </lineage>
</organism>
<evidence type="ECO:0000313" key="1">
    <source>
        <dbReference type="EMBL" id="KAK4019242.1"/>
    </source>
</evidence>
<gene>
    <name evidence="1" type="ORF">OUZ56_001268</name>
</gene>
<proteinExistence type="predicted"/>
<name>A0ABR0A255_9CRUS</name>
<protein>
    <submittedName>
        <fullName evidence="1">Uncharacterized protein</fullName>
    </submittedName>
</protein>
<comment type="caution">
    <text evidence="1">The sequence shown here is derived from an EMBL/GenBank/DDBJ whole genome shotgun (WGS) entry which is preliminary data.</text>
</comment>
<sequence length="169" mass="19554">MSISLLMAAVWKELGWLRKDVLKPIITGSVSRNCHHHLHSVTLSRSYPCYIIIILLNHIGHDDCLITRSELNSHLSNWVSTFVFKIFHLIGEFLWVSSIIDVQDCTIHSMNRPCGVNGTAIKQNHRHHTVPYLEFMTLSEVNERRVVPVQTPTKRTKVTNYIVKKRNPY</sequence>
<dbReference type="Proteomes" id="UP001234178">
    <property type="component" value="Unassembled WGS sequence"/>
</dbReference>
<keyword evidence="2" id="KW-1185">Reference proteome</keyword>
<evidence type="ECO:0000313" key="2">
    <source>
        <dbReference type="Proteomes" id="UP001234178"/>
    </source>
</evidence>
<dbReference type="EMBL" id="JAOYFB010000036">
    <property type="protein sequence ID" value="KAK4019242.1"/>
    <property type="molecule type" value="Genomic_DNA"/>
</dbReference>
<accession>A0ABR0A255</accession>
<reference evidence="1 2" key="1">
    <citation type="journal article" date="2023" name="Nucleic Acids Res.">
        <title>The hologenome of Daphnia magna reveals possible DNA methylation and microbiome-mediated evolution of the host genome.</title>
        <authorList>
            <person name="Chaturvedi A."/>
            <person name="Li X."/>
            <person name="Dhandapani V."/>
            <person name="Marshall H."/>
            <person name="Kissane S."/>
            <person name="Cuenca-Cambronero M."/>
            <person name="Asole G."/>
            <person name="Calvet F."/>
            <person name="Ruiz-Romero M."/>
            <person name="Marangio P."/>
            <person name="Guigo R."/>
            <person name="Rago D."/>
            <person name="Mirbahai L."/>
            <person name="Eastwood N."/>
            <person name="Colbourne J.K."/>
            <person name="Zhou J."/>
            <person name="Mallon E."/>
            <person name="Orsini L."/>
        </authorList>
    </citation>
    <scope>NUCLEOTIDE SEQUENCE [LARGE SCALE GENOMIC DNA]</scope>
    <source>
        <strain evidence="1">LRV0_1</strain>
    </source>
</reference>